<feature type="domain" description="IraD/Gp25-like" evidence="1">
    <location>
        <begin position="26"/>
        <end position="116"/>
    </location>
</feature>
<dbReference type="Pfam" id="PF04965">
    <property type="entry name" value="GPW_gp25"/>
    <property type="match status" value="1"/>
</dbReference>
<gene>
    <name evidence="2" type="ORF">C1H70_16220</name>
</gene>
<sequence length="129" mass="14565">MSKLNQYVYSDFPLRFGRSGAATTQRMAHIRHQIEQVLFTDPGERWFRPEFGAGIRSLVFEPNSSPLWQVTRQRLQSSLAAALAGEVAAKDLSIEVGAHPEFAERLVITISYRLTTLNHSESMEFEVAP</sequence>
<name>A0A2N7UD46_9GAMM</name>
<dbReference type="SUPFAM" id="SSF160719">
    <property type="entry name" value="gpW/gp25-like"/>
    <property type="match status" value="1"/>
</dbReference>
<proteinExistence type="predicted"/>
<keyword evidence="3" id="KW-1185">Reference proteome</keyword>
<protein>
    <submittedName>
        <fullName evidence="2">Phage baseplate protein</fullName>
    </submittedName>
</protein>
<dbReference type="Gene3D" id="3.10.450.40">
    <property type="match status" value="1"/>
</dbReference>
<dbReference type="AlphaFoldDB" id="A0A2N7UD46"/>
<comment type="caution">
    <text evidence="2">The sequence shown here is derived from an EMBL/GenBank/DDBJ whole genome shotgun (WGS) entry which is preliminary data.</text>
</comment>
<dbReference type="OrthoDB" id="9802846at2"/>
<reference evidence="2 3" key="1">
    <citation type="submission" date="2018-01" db="EMBL/GenBank/DDBJ databases">
        <title>Halomonas endophytica sp. nov., isolated from storage liquid in the stems of Populus euphratica.</title>
        <authorList>
            <person name="Chen C."/>
        </authorList>
    </citation>
    <scope>NUCLEOTIDE SEQUENCE [LARGE SCALE GENOMIC DNA]</scope>
    <source>
        <strain evidence="2 3">BZ-SZ-XJ27</strain>
    </source>
</reference>
<evidence type="ECO:0000313" key="2">
    <source>
        <dbReference type="EMBL" id="PMR78305.1"/>
    </source>
</evidence>
<dbReference type="EMBL" id="PNRG01000033">
    <property type="protein sequence ID" value="PMR78305.1"/>
    <property type="molecule type" value="Genomic_DNA"/>
</dbReference>
<organism evidence="2 3">
    <name type="scientific">Halomonas urumqiensis</name>
    <dbReference type="NCBI Taxonomy" id="1684789"/>
    <lineage>
        <taxon>Bacteria</taxon>
        <taxon>Pseudomonadati</taxon>
        <taxon>Pseudomonadota</taxon>
        <taxon>Gammaproteobacteria</taxon>
        <taxon>Oceanospirillales</taxon>
        <taxon>Halomonadaceae</taxon>
        <taxon>Halomonas</taxon>
    </lineage>
</organism>
<dbReference type="Proteomes" id="UP000235547">
    <property type="component" value="Unassembled WGS sequence"/>
</dbReference>
<dbReference type="RefSeq" id="WP_102589368.1">
    <property type="nucleotide sequence ID" value="NZ_BNAE01000001.1"/>
</dbReference>
<evidence type="ECO:0000313" key="3">
    <source>
        <dbReference type="Proteomes" id="UP000235547"/>
    </source>
</evidence>
<dbReference type="InterPro" id="IPR007048">
    <property type="entry name" value="IraD/Gp25-like"/>
</dbReference>
<accession>A0A2N7UD46</accession>
<evidence type="ECO:0000259" key="1">
    <source>
        <dbReference type="Pfam" id="PF04965"/>
    </source>
</evidence>